<name>A0A5A5TZA5_LEUCI</name>
<dbReference type="InterPro" id="IPR029058">
    <property type="entry name" value="AB_hydrolase_fold"/>
</dbReference>
<evidence type="ECO:0000313" key="2">
    <source>
        <dbReference type="Proteomes" id="UP000323274"/>
    </source>
</evidence>
<dbReference type="Proteomes" id="UP000323274">
    <property type="component" value="Unassembled WGS sequence"/>
</dbReference>
<dbReference type="Gene3D" id="3.40.50.1820">
    <property type="entry name" value="alpha/beta hydrolase"/>
    <property type="match status" value="1"/>
</dbReference>
<comment type="caution">
    <text evidence="1">The sequence shown here is derived from an EMBL/GenBank/DDBJ whole genome shotgun (WGS) entry which is preliminary data.</text>
</comment>
<sequence>MAFMTLHYFSNVLNKMTEVSAIIPERREADGTVAYDQLHAQPLKTIWLLHGLSGDATDWYRMTGLERYATEYGYAIIMPDVARSFYNNMTSGPDYWRFITEELPHRLRQLLPLSDQREDNVVIGNSMGGYGALKWGLNCPQQFAHIVALSGVVDLVDFYDKRDIFAMPDFDLVFSGQDITRKPLSLADTLIHLDNNKWPLSIYTTCGEEDALYQQNVIFSQQLADKIGSHHTWVSRPGIHDWDFWDQSLHEAFIWLDKEKEQHDDKK</sequence>
<dbReference type="PANTHER" id="PTHR48098">
    <property type="entry name" value="ENTEROCHELIN ESTERASE-RELATED"/>
    <property type="match status" value="1"/>
</dbReference>
<organism evidence="1 2">
    <name type="scientific">Leuconostoc citreum</name>
    <dbReference type="NCBI Taxonomy" id="33964"/>
    <lineage>
        <taxon>Bacteria</taxon>
        <taxon>Bacillati</taxon>
        <taxon>Bacillota</taxon>
        <taxon>Bacilli</taxon>
        <taxon>Lactobacillales</taxon>
        <taxon>Lactobacillaceae</taxon>
        <taxon>Leuconostoc</taxon>
    </lineage>
</organism>
<accession>A0A5A5TZA5</accession>
<gene>
    <name evidence="1" type="primary">estA</name>
    <name evidence="1" type="ORF">LCIT_14920</name>
</gene>
<dbReference type="AlphaFoldDB" id="A0A5A5TZA5"/>
<dbReference type="Pfam" id="PF00756">
    <property type="entry name" value="Esterase"/>
    <property type="match status" value="1"/>
</dbReference>
<evidence type="ECO:0000313" key="1">
    <source>
        <dbReference type="EMBL" id="GDZ84250.1"/>
    </source>
</evidence>
<dbReference type="InterPro" id="IPR000801">
    <property type="entry name" value="Esterase-like"/>
</dbReference>
<proteinExistence type="predicted"/>
<dbReference type="InterPro" id="IPR050583">
    <property type="entry name" value="Mycobacterial_A85_antigen"/>
</dbReference>
<dbReference type="SUPFAM" id="SSF53474">
    <property type="entry name" value="alpha/beta-Hydrolases"/>
    <property type="match status" value="1"/>
</dbReference>
<protein>
    <submittedName>
        <fullName evidence="1">Peptidase M13</fullName>
    </submittedName>
</protein>
<dbReference type="PANTHER" id="PTHR48098:SF1">
    <property type="entry name" value="DIACYLGLYCEROL ACYLTRANSFERASE_MYCOLYLTRANSFERASE AG85A"/>
    <property type="match status" value="1"/>
</dbReference>
<reference evidence="1 2" key="1">
    <citation type="submission" date="2019-04" db="EMBL/GenBank/DDBJ databases">
        <title>A pseudo-fructophilic Leuconostoc citreum strain F192-5 isolated from peel of satsuma mandarin: the first report for isolation and characterization of strain-dependent fructophilic-like characteristics.</title>
        <authorList>
            <person name="Maeno S."/>
            <person name="Tanizawa Y."/>
            <person name="Kajikawa A."/>
            <person name="Kanesaki Y."/>
            <person name="Kubota E."/>
            <person name="Arita M."/>
            <person name="Leon D."/>
            <person name="Endo A."/>
        </authorList>
    </citation>
    <scope>NUCLEOTIDE SEQUENCE [LARGE SCALE GENOMIC DNA]</scope>
    <source>
        <strain evidence="1 2">F192-5</strain>
    </source>
</reference>
<dbReference type="GO" id="GO:0016747">
    <property type="term" value="F:acyltransferase activity, transferring groups other than amino-acyl groups"/>
    <property type="evidence" value="ECO:0007669"/>
    <property type="project" value="TreeGrafter"/>
</dbReference>
<dbReference type="EMBL" id="BJJW01000009">
    <property type="protein sequence ID" value="GDZ84250.1"/>
    <property type="molecule type" value="Genomic_DNA"/>
</dbReference>
<dbReference type="RefSeq" id="WP_149334596.1">
    <property type="nucleotide sequence ID" value="NZ_BJJW01000009.1"/>
</dbReference>